<dbReference type="EMBL" id="CP022386">
    <property type="protein sequence ID" value="ATA86835.1"/>
    <property type="molecule type" value="Genomic_DNA"/>
</dbReference>
<evidence type="ECO:0000313" key="2">
    <source>
        <dbReference type="Proteomes" id="UP000217250"/>
    </source>
</evidence>
<name>A0A250FR16_9FLAO</name>
<dbReference type="OrthoDB" id="1148516at2"/>
<proteinExistence type="predicted"/>
<dbReference type="AlphaFoldDB" id="A0A250FR16"/>
<evidence type="ECO:0000313" key="1">
    <source>
        <dbReference type="EMBL" id="ATA86835.1"/>
    </source>
</evidence>
<sequence>MRFFFLLFTLPLWAQQQVLSSKGTPVEYVNIGIVGTSKGLITNEQGEFTLERLEAAPTDSIYFSHLSYKRKVLLAKDIQKKIILEETDIKLPEASFTLQKPKYYTLRGKGLPIVFKLYGEMKDGFEPTSNRKYLNAEIGDFLSLKHDARLTELSIDIDRSDFYMAVLRVVVYQTDREHKAFTPLLREPIYIEVFPSPQPQTFTRKLSVFAPKGEVWIGVQFVEMRGKDYDRLMFPATVNTCYIRFADGKIRPLNKHLGIPFSIKGYDYIMVNDQ</sequence>
<dbReference type="Proteomes" id="UP000217250">
    <property type="component" value="Chromosome"/>
</dbReference>
<dbReference type="RefSeq" id="WP_095910162.1">
    <property type="nucleotide sequence ID" value="NZ_CP022386.1"/>
</dbReference>
<reference evidence="2" key="1">
    <citation type="submission" date="2017-06" db="EMBL/GenBank/DDBJ databases">
        <title>Capnocytophaga spp. assemblies.</title>
        <authorList>
            <person name="Gulvik C.A."/>
        </authorList>
    </citation>
    <scope>NUCLEOTIDE SEQUENCE [LARGE SCALE GENOMIC DNA]</scope>
    <source>
        <strain evidence="2">H1496</strain>
    </source>
</reference>
<gene>
    <name evidence="1" type="ORF">CGC50_06465</name>
</gene>
<evidence type="ECO:0008006" key="3">
    <source>
        <dbReference type="Google" id="ProtNLM"/>
    </source>
</evidence>
<dbReference type="SUPFAM" id="SSF49464">
    <property type="entry name" value="Carboxypeptidase regulatory domain-like"/>
    <property type="match status" value="1"/>
</dbReference>
<dbReference type="InterPro" id="IPR008969">
    <property type="entry name" value="CarboxyPept-like_regulatory"/>
</dbReference>
<protein>
    <recommendedName>
        <fullName evidence="3">Carboxypeptidase-like regulatory domain-containing protein</fullName>
    </recommendedName>
</protein>
<dbReference type="GeneID" id="84808201"/>
<organism evidence="1 2">
    <name type="scientific">Capnocytophaga gingivalis</name>
    <dbReference type="NCBI Taxonomy" id="1017"/>
    <lineage>
        <taxon>Bacteria</taxon>
        <taxon>Pseudomonadati</taxon>
        <taxon>Bacteroidota</taxon>
        <taxon>Flavobacteriia</taxon>
        <taxon>Flavobacteriales</taxon>
        <taxon>Flavobacteriaceae</taxon>
        <taxon>Capnocytophaga</taxon>
    </lineage>
</organism>
<accession>A0A250FR16</accession>
<dbReference type="KEGG" id="cgh:CGC50_06465"/>
<dbReference type="Pfam" id="PF13715">
    <property type="entry name" value="CarbopepD_reg_2"/>
    <property type="match status" value="1"/>
</dbReference>